<evidence type="ECO:0000256" key="5">
    <source>
        <dbReference type="ARBA" id="ARBA00022722"/>
    </source>
</evidence>
<feature type="non-terminal residue" evidence="10">
    <location>
        <position position="97"/>
    </location>
</feature>
<dbReference type="AlphaFoldDB" id="A0A2J8NR78"/>
<evidence type="ECO:0000256" key="1">
    <source>
        <dbReference type="ARBA" id="ARBA00001946"/>
    </source>
</evidence>
<organism evidence="10 11">
    <name type="scientific">Pan troglodytes</name>
    <name type="common">Chimpanzee</name>
    <dbReference type="NCBI Taxonomy" id="9598"/>
    <lineage>
        <taxon>Eukaryota</taxon>
        <taxon>Metazoa</taxon>
        <taxon>Chordata</taxon>
        <taxon>Craniata</taxon>
        <taxon>Vertebrata</taxon>
        <taxon>Euteleostomi</taxon>
        <taxon>Mammalia</taxon>
        <taxon>Eutheria</taxon>
        <taxon>Euarchontoglires</taxon>
        <taxon>Primates</taxon>
        <taxon>Haplorrhini</taxon>
        <taxon>Catarrhini</taxon>
        <taxon>Hominidae</taxon>
        <taxon>Pan</taxon>
    </lineage>
</organism>
<dbReference type="Proteomes" id="UP000236370">
    <property type="component" value="Unassembled WGS sequence"/>
</dbReference>
<evidence type="ECO:0000313" key="11">
    <source>
        <dbReference type="Proteomes" id="UP000236370"/>
    </source>
</evidence>
<dbReference type="SMR" id="A0A2J8NR78"/>
<keyword evidence="6" id="KW-0378">Hydrolase</keyword>
<evidence type="ECO:0000256" key="2">
    <source>
        <dbReference type="ARBA" id="ARBA00004496"/>
    </source>
</evidence>
<dbReference type="EMBL" id="NBAG03000224">
    <property type="protein sequence ID" value="PNI74280.1"/>
    <property type="molecule type" value="Genomic_DNA"/>
</dbReference>
<sequence length="97" mass="11631">MQTACQAVQHQRGRRQYNKLRNLLKDARHDCILFANEFQQCCYLPRERGESMEKWQTRSIYNAAVWYYHHCQDRMPIVMVTEDEEAIQQYGSETEGV</sequence>
<evidence type="ECO:0000256" key="7">
    <source>
        <dbReference type="ARBA" id="ARBA00022835"/>
    </source>
</evidence>
<reference evidence="10 11" key="1">
    <citation type="submission" date="2017-12" db="EMBL/GenBank/DDBJ databases">
        <title>High-resolution comparative analysis of great ape genomes.</title>
        <authorList>
            <person name="Pollen A."/>
            <person name="Hastie A."/>
            <person name="Hormozdiari F."/>
            <person name="Dougherty M."/>
            <person name="Liu R."/>
            <person name="Chaisson M."/>
            <person name="Hoppe E."/>
            <person name="Hill C."/>
            <person name="Pang A."/>
            <person name="Hillier L."/>
            <person name="Baker C."/>
            <person name="Armstrong J."/>
            <person name="Shendure J."/>
            <person name="Paten B."/>
            <person name="Wilson R."/>
            <person name="Chao H."/>
            <person name="Schneider V."/>
            <person name="Ventura M."/>
            <person name="Kronenberg Z."/>
            <person name="Murali S."/>
            <person name="Gordon D."/>
            <person name="Cantsilieris S."/>
            <person name="Munson K."/>
            <person name="Nelson B."/>
            <person name="Raja A."/>
            <person name="Underwood J."/>
            <person name="Diekhans M."/>
            <person name="Fiddes I."/>
            <person name="Haussler D."/>
            <person name="Eichler E."/>
        </authorList>
    </citation>
    <scope>NUCLEOTIDE SEQUENCE [LARGE SCALE GENOMIC DNA]</scope>
    <source>
        <strain evidence="10">Yerkes chimp pedigree #C0471</strain>
    </source>
</reference>
<accession>A0A2J8NR78</accession>
<proteinExistence type="inferred from homology"/>
<dbReference type="FunFam" id="3.40.50.1010:FF:000021">
    <property type="entry name" value="DIS3-like exonuclease 1 isoform X1"/>
    <property type="match status" value="1"/>
</dbReference>
<dbReference type="Gene3D" id="3.40.50.1010">
    <property type="entry name" value="5'-nuclease"/>
    <property type="match status" value="1"/>
</dbReference>
<evidence type="ECO:0000256" key="3">
    <source>
        <dbReference type="ARBA" id="ARBA00005785"/>
    </source>
</evidence>
<keyword evidence="9" id="KW-0694">RNA-binding</keyword>
<name>A0A2J8NR78_PANTR</name>
<evidence type="ECO:0000256" key="6">
    <source>
        <dbReference type="ARBA" id="ARBA00022801"/>
    </source>
</evidence>
<comment type="subcellular location">
    <subcellularLocation>
        <location evidence="2">Cytoplasm</location>
    </subcellularLocation>
</comment>
<evidence type="ECO:0000313" key="10">
    <source>
        <dbReference type="EMBL" id="PNI74280.1"/>
    </source>
</evidence>
<evidence type="ECO:0000256" key="8">
    <source>
        <dbReference type="ARBA" id="ARBA00022839"/>
    </source>
</evidence>
<dbReference type="GO" id="GO:0000175">
    <property type="term" value="F:3'-5'-RNA exonuclease activity"/>
    <property type="evidence" value="ECO:0007669"/>
    <property type="project" value="UniProtKB-ARBA"/>
</dbReference>
<keyword evidence="7" id="KW-0271">Exosome</keyword>
<dbReference type="GO" id="GO:0003723">
    <property type="term" value="F:RNA binding"/>
    <property type="evidence" value="ECO:0007669"/>
    <property type="project" value="UniProtKB-KW"/>
</dbReference>
<keyword evidence="5" id="KW-0540">Nuclease</keyword>
<dbReference type="GO" id="GO:0006401">
    <property type="term" value="P:RNA catabolic process"/>
    <property type="evidence" value="ECO:0007669"/>
    <property type="project" value="UniProtKB-ARBA"/>
</dbReference>
<evidence type="ECO:0000256" key="4">
    <source>
        <dbReference type="ARBA" id="ARBA00022490"/>
    </source>
</evidence>
<protein>
    <submittedName>
        <fullName evidence="10">DIS3L isoform 12</fullName>
    </submittedName>
</protein>
<dbReference type="GO" id="GO:0019899">
    <property type="term" value="F:enzyme binding"/>
    <property type="evidence" value="ECO:0007669"/>
    <property type="project" value="UniProtKB-ARBA"/>
</dbReference>
<evidence type="ECO:0000256" key="9">
    <source>
        <dbReference type="ARBA" id="ARBA00022884"/>
    </source>
</evidence>
<keyword evidence="8" id="KW-0269">Exonuclease</keyword>
<dbReference type="GO" id="GO:0000178">
    <property type="term" value="C:exosome (RNase complex)"/>
    <property type="evidence" value="ECO:0007669"/>
    <property type="project" value="UniProtKB-KW"/>
</dbReference>
<dbReference type="GO" id="GO:0005737">
    <property type="term" value="C:cytoplasm"/>
    <property type="evidence" value="ECO:0007669"/>
    <property type="project" value="UniProtKB-SubCell"/>
</dbReference>
<comment type="cofactor">
    <cofactor evidence="1">
        <name>Mg(2+)</name>
        <dbReference type="ChEBI" id="CHEBI:18420"/>
    </cofactor>
</comment>
<gene>
    <name evidence="10" type="ORF">CK820_G0008262</name>
</gene>
<keyword evidence="4" id="KW-0963">Cytoplasm</keyword>
<dbReference type="GO" id="GO:0010467">
    <property type="term" value="P:gene expression"/>
    <property type="evidence" value="ECO:0007669"/>
    <property type="project" value="UniProtKB-ARBA"/>
</dbReference>
<comment type="caution">
    <text evidence="10">The sequence shown here is derived from an EMBL/GenBank/DDBJ whole genome shotgun (WGS) entry which is preliminary data.</text>
</comment>
<comment type="similarity">
    <text evidence="3">Belongs to the RNR ribonuclease family.</text>
</comment>